<evidence type="ECO:0000259" key="4">
    <source>
        <dbReference type="Pfam" id="PF16656"/>
    </source>
</evidence>
<evidence type="ECO:0008006" key="7">
    <source>
        <dbReference type="Google" id="ProtNLM"/>
    </source>
</evidence>
<evidence type="ECO:0000313" key="5">
    <source>
        <dbReference type="EMBL" id="MBM7816767.1"/>
    </source>
</evidence>
<evidence type="ECO:0000256" key="1">
    <source>
        <dbReference type="ARBA" id="ARBA00022729"/>
    </source>
</evidence>
<feature type="signal peptide" evidence="2">
    <location>
        <begin position="1"/>
        <end position="23"/>
    </location>
</feature>
<evidence type="ECO:0000259" key="3">
    <source>
        <dbReference type="Pfam" id="PF00149"/>
    </source>
</evidence>
<accession>A0ABS2SKH5</accession>
<dbReference type="InterPro" id="IPR008963">
    <property type="entry name" value="Purple_acid_Pase-like_N"/>
</dbReference>
<comment type="caution">
    <text evidence="5">The sequence shown here is derived from an EMBL/GenBank/DDBJ whole genome shotgun (WGS) entry which is preliminary data.</text>
</comment>
<dbReference type="Gene3D" id="2.60.40.380">
    <property type="entry name" value="Purple acid phosphatase-like, N-terminal"/>
    <property type="match status" value="1"/>
</dbReference>
<dbReference type="Pfam" id="PF16656">
    <property type="entry name" value="Pur_ac_phosph_N"/>
    <property type="match status" value="1"/>
</dbReference>
<evidence type="ECO:0000256" key="2">
    <source>
        <dbReference type="SAM" id="SignalP"/>
    </source>
</evidence>
<feature type="domain" description="Calcineurin-like phosphoesterase" evidence="3">
    <location>
        <begin position="144"/>
        <end position="328"/>
    </location>
</feature>
<keyword evidence="6" id="KW-1185">Reference proteome</keyword>
<dbReference type="EMBL" id="JAFBCP010000001">
    <property type="protein sequence ID" value="MBM7816767.1"/>
    <property type="molecule type" value="Genomic_DNA"/>
</dbReference>
<dbReference type="PANTHER" id="PTHR45867">
    <property type="entry name" value="PURPLE ACID PHOSPHATASE"/>
    <property type="match status" value="1"/>
</dbReference>
<proteinExistence type="predicted"/>
<dbReference type="Pfam" id="PF00149">
    <property type="entry name" value="Metallophos"/>
    <property type="match status" value="1"/>
</dbReference>
<gene>
    <name evidence="5" type="ORF">JOE56_001461</name>
</gene>
<dbReference type="SUPFAM" id="SSF56300">
    <property type="entry name" value="Metallo-dependent phosphatases"/>
    <property type="match status" value="1"/>
</dbReference>
<evidence type="ECO:0000313" key="6">
    <source>
        <dbReference type="Proteomes" id="UP000809290"/>
    </source>
</evidence>
<feature type="domain" description="Purple acid phosphatase N-terminal" evidence="4">
    <location>
        <begin position="44"/>
        <end position="133"/>
    </location>
</feature>
<name>A0ABS2SKH5_9MICO</name>
<sequence length="431" mass="46841">MKIKSLATTLGLVALLSSGGLSPALGTGAEATKKADIYNLGMQVGDRNTDRAFTWYTKKIGEQSVKIAPVKEMVGGKLPEGARTVKEEKSGVSIDRARLYHQAHVMGLKANTRYAYQVGSDKNGWSDVYTFSTPKSFAADNGEFLAVGDPQIGSGNGKPNDAEGWNRTVTSAAKAHPNARFLLSLGDQIDTGTGKQYDAFFAPDVMRTLPHMTIKGNHEMLNPVSHIQHFRQPNQKGIGDYWYKDAGVLFIVLDSNNPNWKKHGQFIKDVKADQGRDANWTVVAFHHAPYSSGPHRDDADVKLLREKLPKYIAEADVDLVMNGHDHVYTRSYLTNGDGAKVAGAKGGSKQVKKKGEAIYMTATSSSGSKFYSNKDGADWAAVAKGNKVPGYVGVKAQRCSLRVTAYEVSTTGKRGTLDTFTLTDRSNRGCK</sequence>
<dbReference type="Proteomes" id="UP000809290">
    <property type="component" value="Unassembled WGS sequence"/>
</dbReference>
<dbReference type="InterPro" id="IPR029052">
    <property type="entry name" value="Metallo-depent_PP-like"/>
</dbReference>
<dbReference type="InterPro" id="IPR004843">
    <property type="entry name" value="Calcineurin-like_PHP"/>
</dbReference>
<dbReference type="InterPro" id="IPR015914">
    <property type="entry name" value="PAPs_N"/>
</dbReference>
<protein>
    <recommendedName>
        <fullName evidence="7">Metallophosphoesterase</fullName>
    </recommendedName>
</protein>
<dbReference type="PANTHER" id="PTHR45867:SF3">
    <property type="entry name" value="ACID PHOSPHATASE TYPE 7"/>
    <property type="match status" value="1"/>
</dbReference>
<dbReference type="RefSeq" id="WP_204515480.1">
    <property type="nucleotide sequence ID" value="NZ_JAFBCP010000001.1"/>
</dbReference>
<feature type="chain" id="PRO_5047211457" description="Metallophosphoesterase" evidence="2">
    <location>
        <begin position="24"/>
        <end position="431"/>
    </location>
</feature>
<keyword evidence="1 2" id="KW-0732">Signal</keyword>
<dbReference type="Gene3D" id="3.60.21.10">
    <property type="match status" value="1"/>
</dbReference>
<organism evidence="5 6">
    <name type="scientific">Brevibacterium paucivorans</name>
    <dbReference type="NCBI Taxonomy" id="170994"/>
    <lineage>
        <taxon>Bacteria</taxon>
        <taxon>Bacillati</taxon>
        <taxon>Actinomycetota</taxon>
        <taxon>Actinomycetes</taxon>
        <taxon>Micrococcales</taxon>
        <taxon>Brevibacteriaceae</taxon>
        <taxon>Brevibacterium</taxon>
    </lineage>
</organism>
<reference evidence="5 6" key="1">
    <citation type="submission" date="2021-01" db="EMBL/GenBank/DDBJ databases">
        <title>Sequencing the genomes of 1000 actinobacteria strains.</title>
        <authorList>
            <person name="Klenk H.-P."/>
        </authorList>
    </citation>
    <scope>NUCLEOTIDE SEQUENCE [LARGE SCALE GENOMIC DNA]</scope>
    <source>
        <strain evidence="5 6">DSM 13657</strain>
    </source>
</reference>
<dbReference type="SUPFAM" id="SSF49363">
    <property type="entry name" value="Purple acid phosphatase, N-terminal domain"/>
    <property type="match status" value="1"/>
</dbReference>